<dbReference type="Gene3D" id="1.25.10.10">
    <property type="entry name" value="Leucine-rich Repeat Variant"/>
    <property type="match status" value="1"/>
</dbReference>
<protein>
    <submittedName>
        <fullName evidence="2">Armadillo-type protein</fullName>
    </submittedName>
</protein>
<dbReference type="InterPro" id="IPR011989">
    <property type="entry name" value="ARM-like"/>
</dbReference>
<comment type="caution">
    <text evidence="2">The sequence shown here is derived from an EMBL/GenBank/DDBJ whole genome shotgun (WGS) entry which is preliminary data.</text>
</comment>
<keyword evidence="1" id="KW-0732">Signal</keyword>
<dbReference type="SUPFAM" id="SSF48371">
    <property type="entry name" value="ARM repeat"/>
    <property type="match status" value="1"/>
</dbReference>
<organism evidence="2 3">
    <name type="scientific">Mycena albidolilacea</name>
    <dbReference type="NCBI Taxonomy" id="1033008"/>
    <lineage>
        <taxon>Eukaryota</taxon>
        <taxon>Fungi</taxon>
        <taxon>Dikarya</taxon>
        <taxon>Basidiomycota</taxon>
        <taxon>Agaricomycotina</taxon>
        <taxon>Agaricomycetes</taxon>
        <taxon>Agaricomycetidae</taxon>
        <taxon>Agaricales</taxon>
        <taxon>Marasmiineae</taxon>
        <taxon>Mycenaceae</taxon>
        <taxon>Mycena</taxon>
    </lineage>
</organism>
<accession>A0AAD7APZ5</accession>
<dbReference type="Proteomes" id="UP001218218">
    <property type="component" value="Unassembled WGS sequence"/>
</dbReference>
<evidence type="ECO:0000256" key="1">
    <source>
        <dbReference type="SAM" id="SignalP"/>
    </source>
</evidence>
<sequence>MIPTLILLLKTRAVDGVGLEAVLIALGILTHDPITANTIYRTNTTATLIEIVDAAQAENIAALAIWNLVRLARNTEIANGLLKQNIGRLLVTKGLRAGNWPTARMAAWCLGALVRTDGIADTLAEIGLVPTLCEHMRRCSQSANAGPEELCAAIYAVARISRSIKIAKALVNGGCAEMLATCLNTAEDPQVLLWSARAVGCLMRPNSSDIAKSLLDAGIARGLARLPSMLSTKEVEPLGAFAFAVQRFSCAEWGGGTRKALVDAGVVDALLAALRTAADEPYPQVHIELANAIALLGDVGGTSIRKEIVNAGGIDILKRVGSLAARSDVTKACNQAATSIVGNVWSRNAASAKAALSHEWSGGCPDNIPTCPVPIEDL</sequence>
<evidence type="ECO:0000313" key="3">
    <source>
        <dbReference type="Proteomes" id="UP001218218"/>
    </source>
</evidence>
<dbReference type="InterPro" id="IPR016024">
    <property type="entry name" value="ARM-type_fold"/>
</dbReference>
<evidence type="ECO:0000313" key="2">
    <source>
        <dbReference type="EMBL" id="KAJ7364727.1"/>
    </source>
</evidence>
<feature type="chain" id="PRO_5042096775" evidence="1">
    <location>
        <begin position="17"/>
        <end position="378"/>
    </location>
</feature>
<feature type="signal peptide" evidence="1">
    <location>
        <begin position="1"/>
        <end position="16"/>
    </location>
</feature>
<dbReference type="EMBL" id="JARIHO010000003">
    <property type="protein sequence ID" value="KAJ7364727.1"/>
    <property type="molecule type" value="Genomic_DNA"/>
</dbReference>
<name>A0AAD7APZ5_9AGAR</name>
<reference evidence="2" key="1">
    <citation type="submission" date="2023-03" db="EMBL/GenBank/DDBJ databases">
        <title>Massive genome expansion in bonnet fungi (Mycena s.s.) driven by repeated elements and novel gene families across ecological guilds.</title>
        <authorList>
            <consortium name="Lawrence Berkeley National Laboratory"/>
            <person name="Harder C.B."/>
            <person name="Miyauchi S."/>
            <person name="Viragh M."/>
            <person name="Kuo A."/>
            <person name="Thoen E."/>
            <person name="Andreopoulos B."/>
            <person name="Lu D."/>
            <person name="Skrede I."/>
            <person name="Drula E."/>
            <person name="Henrissat B."/>
            <person name="Morin E."/>
            <person name="Kohler A."/>
            <person name="Barry K."/>
            <person name="LaButti K."/>
            <person name="Morin E."/>
            <person name="Salamov A."/>
            <person name="Lipzen A."/>
            <person name="Mereny Z."/>
            <person name="Hegedus B."/>
            <person name="Baldrian P."/>
            <person name="Stursova M."/>
            <person name="Weitz H."/>
            <person name="Taylor A."/>
            <person name="Grigoriev I.V."/>
            <person name="Nagy L.G."/>
            <person name="Martin F."/>
            <person name="Kauserud H."/>
        </authorList>
    </citation>
    <scope>NUCLEOTIDE SEQUENCE</scope>
    <source>
        <strain evidence="2">CBHHK002</strain>
    </source>
</reference>
<keyword evidence="3" id="KW-1185">Reference proteome</keyword>
<gene>
    <name evidence="2" type="ORF">DFH08DRAFT_910620</name>
</gene>
<proteinExistence type="predicted"/>
<dbReference type="AlphaFoldDB" id="A0AAD7APZ5"/>